<name>A0A514CLC4_9BACT</name>
<dbReference type="KEGG" id="echi:FKX85_16740"/>
<evidence type="ECO:0000313" key="2">
    <source>
        <dbReference type="Proteomes" id="UP000316614"/>
    </source>
</evidence>
<reference evidence="1 2" key="1">
    <citation type="submission" date="2019-06" db="EMBL/GenBank/DDBJ databases">
        <title>Echinicola alkalisoli sp. nov. isolated from saline soil.</title>
        <authorList>
            <person name="Sun J.-Q."/>
            <person name="Xu L."/>
        </authorList>
    </citation>
    <scope>NUCLEOTIDE SEQUENCE [LARGE SCALE GENOMIC DNA]</scope>
    <source>
        <strain evidence="1 2">LN3S3</strain>
    </source>
</reference>
<dbReference type="EMBL" id="CP041253">
    <property type="protein sequence ID" value="QDH80598.1"/>
    <property type="molecule type" value="Genomic_DNA"/>
</dbReference>
<evidence type="ECO:0000313" key="1">
    <source>
        <dbReference type="EMBL" id="QDH80598.1"/>
    </source>
</evidence>
<dbReference type="InterPro" id="IPR021215">
    <property type="entry name" value="DUF2752"/>
</dbReference>
<dbReference type="Proteomes" id="UP000316614">
    <property type="component" value="Chromosome"/>
</dbReference>
<gene>
    <name evidence="1" type="ORF">FKX85_16740</name>
</gene>
<dbReference type="OrthoDB" id="1525013at2"/>
<accession>A0A514CLC4</accession>
<sequence length="101" mass="11535">MKSIRNIQAKLPLELVFWFSASVGVMFIEPHTAHHFTICPLSLAGIEWCPGCGLGRSMKLFALGEFRESFQMHPMGAFAWAVIPYRMFEIIKQLKSRLNYG</sequence>
<dbReference type="Pfam" id="PF10825">
    <property type="entry name" value="DUF2752"/>
    <property type="match status" value="1"/>
</dbReference>
<protein>
    <submittedName>
        <fullName evidence="1">DUF2752 domain-containing protein</fullName>
    </submittedName>
</protein>
<organism evidence="1 2">
    <name type="scientific">Echinicola soli</name>
    <dbReference type="NCBI Taxonomy" id="2591634"/>
    <lineage>
        <taxon>Bacteria</taxon>
        <taxon>Pseudomonadati</taxon>
        <taxon>Bacteroidota</taxon>
        <taxon>Cytophagia</taxon>
        <taxon>Cytophagales</taxon>
        <taxon>Cyclobacteriaceae</taxon>
        <taxon>Echinicola</taxon>
    </lineage>
</organism>
<keyword evidence="2" id="KW-1185">Reference proteome</keyword>
<dbReference type="RefSeq" id="WP_141615828.1">
    <property type="nucleotide sequence ID" value="NZ_CP041253.1"/>
</dbReference>
<dbReference type="AlphaFoldDB" id="A0A514CLC4"/>
<proteinExistence type="predicted"/>